<dbReference type="AlphaFoldDB" id="A0A843UB16"/>
<dbReference type="Pfam" id="PF14223">
    <property type="entry name" value="Retrotran_gag_2"/>
    <property type="match status" value="1"/>
</dbReference>
<comment type="caution">
    <text evidence="1">The sequence shown here is derived from an EMBL/GenBank/DDBJ whole genome shotgun (WGS) entry which is preliminary data.</text>
</comment>
<dbReference type="EMBL" id="NMUH01000436">
    <property type="protein sequence ID" value="MQL79140.1"/>
    <property type="molecule type" value="Genomic_DNA"/>
</dbReference>
<gene>
    <name evidence="1" type="ORF">Taro_011575</name>
</gene>
<organism evidence="1 2">
    <name type="scientific">Colocasia esculenta</name>
    <name type="common">Wild taro</name>
    <name type="synonym">Arum esculentum</name>
    <dbReference type="NCBI Taxonomy" id="4460"/>
    <lineage>
        <taxon>Eukaryota</taxon>
        <taxon>Viridiplantae</taxon>
        <taxon>Streptophyta</taxon>
        <taxon>Embryophyta</taxon>
        <taxon>Tracheophyta</taxon>
        <taxon>Spermatophyta</taxon>
        <taxon>Magnoliopsida</taxon>
        <taxon>Liliopsida</taxon>
        <taxon>Araceae</taxon>
        <taxon>Aroideae</taxon>
        <taxon>Colocasieae</taxon>
        <taxon>Colocasia</taxon>
    </lineage>
</organism>
<dbReference type="Proteomes" id="UP000652761">
    <property type="component" value="Unassembled WGS sequence"/>
</dbReference>
<evidence type="ECO:0000313" key="1">
    <source>
        <dbReference type="EMBL" id="MQL79140.1"/>
    </source>
</evidence>
<evidence type="ECO:0008006" key="3">
    <source>
        <dbReference type="Google" id="ProtNLM"/>
    </source>
</evidence>
<reference evidence="1" key="1">
    <citation type="submission" date="2017-07" db="EMBL/GenBank/DDBJ databases">
        <title>Taro Niue Genome Assembly and Annotation.</title>
        <authorList>
            <person name="Atibalentja N."/>
            <person name="Keating K."/>
            <person name="Fields C.J."/>
        </authorList>
    </citation>
    <scope>NUCLEOTIDE SEQUENCE</scope>
    <source>
        <strain evidence="1">Niue_2</strain>
        <tissue evidence="1">Leaf</tissue>
    </source>
</reference>
<protein>
    <recommendedName>
        <fullName evidence="3">UBN2 domain-containing protein</fullName>
    </recommendedName>
</protein>
<sequence>MVFLRSQNYEVWRIVEKGPVEVTGDEDQWTREKMRRVILNYSAMNMLQCAIHLKEYSRISMCKSAKEMWNKLELLYEGTSQVRETKVNMLVSDYELFIMKSDETISEMFARFMVIINGLRALGVSDTEGTEEGTQKR</sequence>
<keyword evidence="2" id="KW-1185">Reference proteome</keyword>
<proteinExistence type="predicted"/>
<dbReference type="PANTHER" id="PTHR34676:SF8">
    <property type="entry name" value="TRANSMEMBRANE PROTEIN"/>
    <property type="match status" value="1"/>
</dbReference>
<accession>A0A843UB16</accession>
<evidence type="ECO:0000313" key="2">
    <source>
        <dbReference type="Proteomes" id="UP000652761"/>
    </source>
</evidence>
<name>A0A843UB16_COLES</name>
<dbReference type="PANTHER" id="PTHR34676">
    <property type="entry name" value="DUF4219 DOMAIN-CONTAINING PROTEIN-RELATED"/>
    <property type="match status" value="1"/>
</dbReference>
<dbReference type="OrthoDB" id="785014at2759"/>